<reference evidence="2" key="1">
    <citation type="journal article" date="2018" name="Nat. Plants">
        <title>Whole-genome landscape of Medicago truncatula symbiotic genes.</title>
        <authorList>
            <person name="Pecrix Y."/>
            <person name="Gamas P."/>
            <person name="Carrere S."/>
        </authorList>
    </citation>
    <scope>NUCLEOTIDE SEQUENCE</scope>
    <source>
        <tissue evidence="2">Leaves</tissue>
    </source>
</reference>
<proteinExistence type="predicted"/>
<dbReference type="Gramene" id="rna36242">
    <property type="protein sequence ID" value="RHN51733.1"/>
    <property type="gene ID" value="gene36242"/>
</dbReference>
<accession>A0A396HGL9</accession>
<evidence type="ECO:0000313" key="2">
    <source>
        <dbReference type="EMBL" id="RHN51733.1"/>
    </source>
</evidence>
<feature type="compositionally biased region" description="Basic and acidic residues" evidence="1">
    <location>
        <begin position="42"/>
        <end position="52"/>
    </location>
</feature>
<organism evidence="2">
    <name type="scientific">Medicago truncatula</name>
    <name type="common">Barrel medic</name>
    <name type="synonym">Medicago tribuloides</name>
    <dbReference type="NCBI Taxonomy" id="3880"/>
    <lineage>
        <taxon>Eukaryota</taxon>
        <taxon>Viridiplantae</taxon>
        <taxon>Streptophyta</taxon>
        <taxon>Embryophyta</taxon>
        <taxon>Tracheophyta</taxon>
        <taxon>Spermatophyta</taxon>
        <taxon>Magnoliopsida</taxon>
        <taxon>eudicotyledons</taxon>
        <taxon>Gunneridae</taxon>
        <taxon>Pentapetalae</taxon>
        <taxon>rosids</taxon>
        <taxon>fabids</taxon>
        <taxon>Fabales</taxon>
        <taxon>Fabaceae</taxon>
        <taxon>Papilionoideae</taxon>
        <taxon>50 kb inversion clade</taxon>
        <taxon>NPAAA clade</taxon>
        <taxon>Hologalegina</taxon>
        <taxon>IRL clade</taxon>
        <taxon>Trifolieae</taxon>
        <taxon>Medicago</taxon>
    </lineage>
</organism>
<dbReference type="Proteomes" id="UP000265566">
    <property type="component" value="Chromosome 6"/>
</dbReference>
<sequence>MNFIREHFAITGTKIRLEDVPETMYGGALPVAKSRKTKRKALTKEEYLDDAPKQPAKKARRAKKKRVAVQENIVAPAIPTIQEEVEHLEADKILPKRTGNGKLAASSQAAPDQPLIPKKKRRTTIRKLKKKKAEDAVALAKIRELPKGIEVPVSSIAREDAGISAQQVVKATEDVQDLVTSKGGSLLLIDGELEKTTEEVQEGNAGCFEALNSEASRGNPDSPHSTDVINIESSSIFVSLSTTLSSSSTSSDYDDIPLGKIYTTINKGLSPSTKLHKKPVDSSTLSSLFFLRLNCTFGPLSFQKLRL</sequence>
<evidence type="ECO:0000256" key="1">
    <source>
        <dbReference type="SAM" id="MobiDB-lite"/>
    </source>
</evidence>
<name>A0A396HGL9_MEDTR</name>
<comment type="caution">
    <text evidence="2">The sequence shown here is derived from an EMBL/GenBank/DDBJ whole genome shotgun (WGS) entry which is preliminary data.</text>
</comment>
<protein>
    <submittedName>
        <fullName evidence="2">Uncharacterized protein</fullName>
    </submittedName>
</protein>
<feature type="compositionally biased region" description="Basic residues" evidence="1">
    <location>
        <begin position="55"/>
        <end position="64"/>
    </location>
</feature>
<dbReference type="EMBL" id="PSQE01000006">
    <property type="protein sequence ID" value="RHN51733.1"/>
    <property type="molecule type" value="Genomic_DNA"/>
</dbReference>
<feature type="region of interest" description="Disordered" evidence="1">
    <location>
        <begin position="36"/>
        <end position="64"/>
    </location>
</feature>
<gene>
    <name evidence="2" type="ORF">MtrunA17_Chr6g0472141</name>
</gene>
<dbReference type="AlphaFoldDB" id="A0A396HGL9"/>